<protein>
    <recommendedName>
        <fullName evidence="19">Signal transduction histidine-protein kinase/phosphatase MprB</fullName>
        <ecNumber evidence="5">2.7.13.3</ecNumber>
    </recommendedName>
    <alternativeName>
        <fullName evidence="20">Mycobacterial persistence regulator B</fullName>
    </alternativeName>
</protein>
<accession>A0A975FYX1</accession>
<evidence type="ECO:0000256" key="12">
    <source>
        <dbReference type="ARBA" id="ARBA00022840"/>
    </source>
</evidence>
<dbReference type="InterPro" id="IPR036097">
    <property type="entry name" value="HisK_dim/P_sf"/>
</dbReference>
<dbReference type="SMART" id="SM00387">
    <property type="entry name" value="HATPase_c"/>
    <property type="match status" value="1"/>
</dbReference>
<evidence type="ECO:0000256" key="18">
    <source>
        <dbReference type="ARBA" id="ARBA00023211"/>
    </source>
</evidence>
<dbReference type="EMBL" id="CP073078">
    <property type="protein sequence ID" value="QUD87413.1"/>
    <property type="molecule type" value="Genomic_DNA"/>
</dbReference>
<dbReference type="SUPFAM" id="SSF47384">
    <property type="entry name" value="Homodimeric domain of signal transducing histidine kinase"/>
    <property type="match status" value="1"/>
</dbReference>
<dbReference type="InterPro" id="IPR005467">
    <property type="entry name" value="His_kinase_dom"/>
</dbReference>
<evidence type="ECO:0000256" key="19">
    <source>
        <dbReference type="ARBA" id="ARBA00040454"/>
    </source>
</evidence>
<dbReference type="PANTHER" id="PTHR44936">
    <property type="entry name" value="SENSOR PROTEIN CREC"/>
    <property type="match status" value="1"/>
</dbReference>
<dbReference type="Gene3D" id="6.10.340.10">
    <property type="match status" value="1"/>
</dbReference>
<dbReference type="GO" id="GO:0005524">
    <property type="term" value="F:ATP binding"/>
    <property type="evidence" value="ECO:0007669"/>
    <property type="project" value="UniProtKB-KW"/>
</dbReference>
<dbReference type="Gene3D" id="1.10.287.130">
    <property type="match status" value="1"/>
</dbReference>
<keyword evidence="17" id="KW-0843">Virulence</keyword>
<dbReference type="InterPro" id="IPR004358">
    <property type="entry name" value="Sig_transdc_His_kin-like_C"/>
</dbReference>
<dbReference type="PROSITE" id="PS50109">
    <property type="entry name" value="HIS_KIN"/>
    <property type="match status" value="1"/>
</dbReference>
<keyword evidence="6" id="KW-1003">Cell membrane</keyword>
<evidence type="ECO:0000256" key="3">
    <source>
        <dbReference type="ARBA" id="ARBA00001946"/>
    </source>
</evidence>
<comment type="cofactor">
    <cofactor evidence="3">
        <name>Mg(2+)</name>
        <dbReference type="ChEBI" id="CHEBI:18420"/>
    </cofactor>
</comment>
<keyword evidence="14" id="KW-0904">Protein phosphatase</keyword>
<evidence type="ECO:0000256" key="5">
    <source>
        <dbReference type="ARBA" id="ARBA00012438"/>
    </source>
</evidence>
<keyword evidence="9" id="KW-0547">Nucleotide-binding</keyword>
<feature type="domain" description="HAMP" evidence="22">
    <location>
        <begin position="253"/>
        <end position="306"/>
    </location>
</feature>
<keyword evidence="24" id="KW-1185">Reference proteome</keyword>
<keyword evidence="16" id="KW-0346">Stress response</keyword>
<dbReference type="CDD" id="cd00075">
    <property type="entry name" value="HATPase"/>
    <property type="match status" value="1"/>
</dbReference>
<evidence type="ECO:0000256" key="1">
    <source>
        <dbReference type="ARBA" id="ARBA00000085"/>
    </source>
</evidence>
<feature type="domain" description="Histidine kinase" evidence="21">
    <location>
        <begin position="314"/>
        <end position="521"/>
    </location>
</feature>
<dbReference type="PANTHER" id="PTHR44936:SF9">
    <property type="entry name" value="SENSOR PROTEIN CREC"/>
    <property type="match status" value="1"/>
</dbReference>
<dbReference type="InterPro" id="IPR003660">
    <property type="entry name" value="HAMP_dom"/>
</dbReference>
<dbReference type="InterPro" id="IPR003594">
    <property type="entry name" value="HATPase_dom"/>
</dbReference>
<keyword evidence="18" id="KW-0464">Manganese</keyword>
<dbReference type="CDD" id="cd06225">
    <property type="entry name" value="HAMP"/>
    <property type="match status" value="1"/>
</dbReference>
<evidence type="ECO:0000256" key="4">
    <source>
        <dbReference type="ARBA" id="ARBA00004651"/>
    </source>
</evidence>
<evidence type="ECO:0000256" key="2">
    <source>
        <dbReference type="ARBA" id="ARBA00001936"/>
    </source>
</evidence>
<evidence type="ECO:0000256" key="14">
    <source>
        <dbReference type="ARBA" id="ARBA00022912"/>
    </source>
</evidence>
<dbReference type="Pfam" id="PF00512">
    <property type="entry name" value="HisKA"/>
    <property type="match status" value="1"/>
</dbReference>
<evidence type="ECO:0000256" key="6">
    <source>
        <dbReference type="ARBA" id="ARBA00022475"/>
    </source>
</evidence>
<dbReference type="AlphaFoldDB" id="A0A975FYX1"/>
<dbReference type="PRINTS" id="PR00344">
    <property type="entry name" value="BCTRLSENSOR"/>
</dbReference>
<dbReference type="SMART" id="SM00304">
    <property type="entry name" value="HAMP"/>
    <property type="match status" value="1"/>
</dbReference>
<keyword evidence="10 23" id="KW-0418">Kinase</keyword>
<evidence type="ECO:0000256" key="9">
    <source>
        <dbReference type="ARBA" id="ARBA00022741"/>
    </source>
</evidence>
<dbReference type="GO" id="GO:0000155">
    <property type="term" value="F:phosphorelay sensor kinase activity"/>
    <property type="evidence" value="ECO:0007669"/>
    <property type="project" value="InterPro"/>
</dbReference>
<keyword evidence="11" id="KW-0378">Hydrolase</keyword>
<organism evidence="23 24">
    <name type="scientific">Phenylobacterium montanum</name>
    <dbReference type="NCBI Taxonomy" id="2823693"/>
    <lineage>
        <taxon>Bacteria</taxon>
        <taxon>Pseudomonadati</taxon>
        <taxon>Pseudomonadota</taxon>
        <taxon>Alphaproteobacteria</taxon>
        <taxon>Caulobacterales</taxon>
        <taxon>Caulobacteraceae</taxon>
        <taxon>Phenylobacterium</taxon>
    </lineage>
</organism>
<gene>
    <name evidence="23" type="ORF">KCG34_20530</name>
</gene>
<keyword evidence="15" id="KW-0902">Two-component regulatory system</keyword>
<dbReference type="InterPro" id="IPR050980">
    <property type="entry name" value="2C_sensor_his_kinase"/>
</dbReference>
<proteinExistence type="predicted"/>
<evidence type="ECO:0000256" key="7">
    <source>
        <dbReference type="ARBA" id="ARBA00022553"/>
    </source>
</evidence>
<dbReference type="GO" id="GO:0005886">
    <property type="term" value="C:plasma membrane"/>
    <property type="evidence" value="ECO:0007669"/>
    <property type="project" value="UniProtKB-SubCell"/>
</dbReference>
<evidence type="ECO:0000259" key="22">
    <source>
        <dbReference type="PROSITE" id="PS50885"/>
    </source>
</evidence>
<evidence type="ECO:0000256" key="13">
    <source>
        <dbReference type="ARBA" id="ARBA00022842"/>
    </source>
</evidence>
<name>A0A975FYX1_9CAUL</name>
<dbReference type="SMART" id="SM00388">
    <property type="entry name" value="HisKA"/>
    <property type="match status" value="1"/>
</dbReference>
<evidence type="ECO:0000256" key="8">
    <source>
        <dbReference type="ARBA" id="ARBA00022679"/>
    </source>
</evidence>
<evidence type="ECO:0000259" key="21">
    <source>
        <dbReference type="PROSITE" id="PS50109"/>
    </source>
</evidence>
<dbReference type="Gene3D" id="3.30.565.10">
    <property type="entry name" value="Histidine kinase-like ATPase, C-terminal domain"/>
    <property type="match status" value="1"/>
</dbReference>
<keyword evidence="12" id="KW-0067">ATP-binding</keyword>
<dbReference type="SUPFAM" id="SSF55874">
    <property type="entry name" value="ATPase domain of HSP90 chaperone/DNA topoisomerase II/histidine kinase"/>
    <property type="match status" value="1"/>
</dbReference>
<dbReference type="InterPro" id="IPR036890">
    <property type="entry name" value="HATPase_C_sf"/>
</dbReference>
<dbReference type="RefSeq" id="WP_211937465.1">
    <property type="nucleotide sequence ID" value="NZ_CP073078.1"/>
</dbReference>
<evidence type="ECO:0000256" key="20">
    <source>
        <dbReference type="ARBA" id="ARBA00041776"/>
    </source>
</evidence>
<evidence type="ECO:0000256" key="15">
    <source>
        <dbReference type="ARBA" id="ARBA00023012"/>
    </source>
</evidence>
<comment type="subcellular location">
    <subcellularLocation>
        <location evidence="4">Cell membrane</location>
        <topology evidence="4">Multi-pass membrane protein</topology>
    </subcellularLocation>
</comment>
<reference evidence="23" key="1">
    <citation type="submission" date="2021-04" db="EMBL/GenBank/DDBJ databases">
        <title>The complete genome sequence of Caulobacter sp. S6.</title>
        <authorList>
            <person name="Tang Y."/>
            <person name="Ouyang W."/>
            <person name="Liu Q."/>
            <person name="Huang B."/>
            <person name="Guo Z."/>
            <person name="Lei P."/>
        </authorList>
    </citation>
    <scope>NUCLEOTIDE SEQUENCE</scope>
    <source>
        <strain evidence="23">S6</strain>
    </source>
</reference>
<dbReference type="EC" id="2.7.13.3" evidence="5"/>
<dbReference type="PROSITE" id="PS50885">
    <property type="entry name" value="HAMP"/>
    <property type="match status" value="1"/>
</dbReference>
<evidence type="ECO:0000256" key="16">
    <source>
        <dbReference type="ARBA" id="ARBA00023016"/>
    </source>
</evidence>
<keyword evidence="6" id="KW-0472">Membrane</keyword>
<evidence type="ECO:0000313" key="24">
    <source>
        <dbReference type="Proteomes" id="UP000676409"/>
    </source>
</evidence>
<keyword evidence="8" id="KW-0808">Transferase</keyword>
<sequence>MITAAKDFLKRHWPALRLRTILLAVLLFAATMPAVEAVWLRGYENALVRQTEAELAAQAVALSATAAALWPGAAPATGPGQAPEPEAAPIDLNSAAVLADRPPPAPAKAQADPAAVAAAARLAPIFTETSRGALASIVMLDRHGLVVRGLGLGGDLSALPEVRQALAGHSETVLRRNAAYHPRYAMEWLSRASDIRLHYARPIVVDGQVVGALLLSRSPRALFRGVYEERGKMLLGAGVIIVLLIGLSGLASRGVTRPVEALSAATRAVAAGHGTVPETPPTAAIEIRDLYEDFRSMAAAIQRRSRYLRDFAAAVSHEFKTPLASIGGAVELLQDHYQTMEAADRERFLANIAADNDRLSHLVGRLLDLARADMAQPEADAASDASTAARRIADARSHPGFAVTVDAPPDLPLAAAPEAVLESMLSTLVDNSRQARASQVTIAARQVDSCIVLTVADDGPGVPAADQTRLFEPFFTTRRAEGGTGLGLPIARSLAEAHGGHIRLGAAAAGAVFELSLPVLAR</sequence>
<keyword evidence="13" id="KW-0460">Magnesium</keyword>
<evidence type="ECO:0000256" key="10">
    <source>
        <dbReference type="ARBA" id="ARBA00022777"/>
    </source>
</evidence>
<evidence type="ECO:0000256" key="17">
    <source>
        <dbReference type="ARBA" id="ARBA00023026"/>
    </source>
</evidence>
<dbReference type="Pfam" id="PF00672">
    <property type="entry name" value="HAMP"/>
    <property type="match status" value="1"/>
</dbReference>
<dbReference type="Pfam" id="PF02518">
    <property type="entry name" value="HATPase_c"/>
    <property type="match status" value="1"/>
</dbReference>
<evidence type="ECO:0000313" key="23">
    <source>
        <dbReference type="EMBL" id="QUD87413.1"/>
    </source>
</evidence>
<dbReference type="CDD" id="cd00082">
    <property type="entry name" value="HisKA"/>
    <property type="match status" value="1"/>
</dbReference>
<dbReference type="InterPro" id="IPR003661">
    <property type="entry name" value="HisK_dim/P_dom"/>
</dbReference>
<comment type="cofactor">
    <cofactor evidence="2">
        <name>Mn(2+)</name>
        <dbReference type="ChEBI" id="CHEBI:29035"/>
    </cofactor>
</comment>
<dbReference type="GO" id="GO:0004721">
    <property type="term" value="F:phosphoprotein phosphatase activity"/>
    <property type="evidence" value="ECO:0007669"/>
    <property type="project" value="UniProtKB-KW"/>
</dbReference>
<evidence type="ECO:0000256" key="11">
    <source>
        <dbReference type="ARBA" id="ARBA00022801"/>
    </source>
</evidence>
<dbReference type="KEGG" id="caul:KCG34_20530"/>
<dbReference type="Proteomes" id="UP000676409">
    <property type="component" value="Chromosome"/>
</dbReference>
<comment type="catalytic activity">
    <reaction evidence="1">
        <text>ATP + protein L-histidine = ADP + protein N-phospho-L-histidine.</text>
        <dbReference type="EC" id="2.7.13.3"/>
    </reaction>
</comment>
<keyword evidence="7" id="KW-0597">Phosphoprotein</keyword>